<dbReference type="PANTHER" id="PTHR43711:SF1">
    <property type="entry name" value="HISTIDINE KINASE 1"/>
    <property type="match status" value="1"/>
</dbReference>
<feature type="transmembrane region" description="Helical" evidence="7">
    <location>
        <begin position="99"/>
        <end position="122"/>
    </location>
</feature>
<evidence type="ECO:0000256" key="6">
    <source>
        <dbReference type="ARBA" id="ARBA00023012"/>
    </source>
</evidence>
<keyword evidence="3" id="KW-0597">Phosphoprotein</keyword>
<comment type="catalytic activity">
    <reaction evidence="1">
        <text>ATP + protein L-histidine = ADP + protein N-phospho-L-histidine.</text>
        <dbReference type="EC" id="2.7.13.3"/>
    </reaction>
</comment>
<dbReference type="HOGENOM" id="CLU_554006_0_0_5"/>
<reference evidence="9 10" key="1">
    <citation type="journal article" date="2010" name="J. Bacteriol.">
        <title>The genetic basis of laboratory adaptation in Caulobacter crescentus.</title>
        <authorList>
            <person name="Marks M.E."/>
            <person name="Castro-Rojas C.M."/>
            <person name="Teiling C."/>
            <person name="Du L."/>
            <person name="Kapatral V."/>
            <person name="Walunas T.L."/>
            <person name="Crosson S."/>
        </authorList>
    </citation>
    <scope>NUCLEOTIDE SEQUENCE [LARGE SCALE GENOMIC DNA]</scope>
    <source>
        <strain evidence="10">NA1000 / CB15N</strain>
    </source>
</reference>
<keyword evidence="10" id="KW-1185">Reference proteome</keyword>
<dbReference type="CDD" id="cd00075">
    <property type="entry name" value="HATPase"/>
    <property type="match status" value="1"/>
</dbReference>
<accession>A0A0H3CC03</accession>
<dbReference type="SMART" id="SM00387">
    <property type="entry name" value="HATPase_c"/>
    <property type="match status" value="1"/>
</dbReference>
<dbReference type="GeneID" id="7333267"/>
<dbReference type="Gene3D" id="1.10.287.130">
    <property type="match status" value="1"/>
</dbReference>
<dbReference type="InterPro" id="IPR003661">
    <property type="entry name" value="HisK_dim/P_dom"/>
</dbReference>
<dbReference type="SMR" id="A0A0H3CC03"/>
<proteinExistence type="predicted"/>
<dbReference type="Proteomes" id="UP000001364">
    <property type="component" value="Chromosome"/>
</dbReference>
<name>A0A0H3CC03_CAUVN</name>
<dbReference type="PRINTS" id="PR00344">
    <property type="entry name" value="BCTRLSENSOR"/>
</dbReference>
<dbReference type="InterPro" id="IPR003594">
    <property type="entry name" value="HATPase_dom"/>
</dbReference>
<dbReference type="SUPFAM" id="SSF47384">
    <property type="entry name" value="Homodimeric domain of signal transducing histidine kinase"/>
    <property type="match status" value="1"/>
</dbReference>
<dbReference type="EC" id="2.7.13.3" evidence="2"/>
<dbReference type="InterPro" id="IPR050736">
    <property type="entry name" value="Sensor_HK_Regulatory"/>
</dbReference>
<protein>
    <recommendedName>
        <fullName evidence="2">histidine kinase</fullName>
        <ecNumber evidence="2">2.7.13.3</ecNumber>
    </recommendedName>
</protein>
<dbReference type="AlphaFoldDB" id="A0A0H3CC03"/>
<feature type="transmembrane region" description="Helical" evidence="7">
    <location>
        <begin position="180"/>
        <end position="203"/>
    </location>
</feature>
<dbReference type="InterPro" id="IPR004358">
    <property type="entry name" value="Sig_transdc_His_kin-like_C"/>
</dbReference>
<feature type="transmembrane region" description="Helical" evidence="7">
    <location>
        <begin position="67"/>
        <end position="87"/>
    </location>
</feature>
<dbReference type="PANTHER" id="PTHR43711">
    <property type="entry name" value="TWO-COMPONENT HISTIDINE KINASE"/>
    <property type="match status" value="1"/>
</dbReference>
<evidence type="ECO:0000256" key="2">
    <source>
        <dbReference type="ARBA" id="ARBA00012438"/>
    </source>
</evidence>
<keyword evidence="5 9" id="KW-0418">Kinase</keyword>
<keyword evidence="7" id="KW-1133">Transmembrane helix</keyword>
<feature type="transmembrane region" description="Helical" evidence="7">
    <location>
        <begin position="6"/>
        <end position="30"/>
    </location>
</feature>
<keyword evidence="4 9" id="KW-0808">Transferase</keyword>
<keyword evidence="7" id="KW-0472">Membrane</keyword>
<sequence length="492" mass="52780">MQAAGGYVFVFTLMGVAPVALSAPAFLTLYRYNAGAPHFRDWGVAYAALTGAIGFGALSLWEPGPVLLPVVASQTLSLVCLGLFYYFHAVGSLRYVKAAMVESLAAMVSVAALALIVIFNAVSPDYGLMMSSIVQLLVYFWEGAILRREGLLGRAFFYACIGRGLLSVWRPLAIADFDSLFLYTTLALALTSASTLLVMLLAIEREHGQLEAANQRLILQNALIGRQAATLQQVAVDLSREQLRAAQAENARRDFLSGINHEFRTPLNAVLGFASVIMGAKNTPANVRQFAGGIHEAGERILAHFEQIQTVKALEQAPAWTPEAIEVPDLLASIRTFAENHPLADGIDLRIEDSGEVLAVHADRANLENALRQIVDNAVLYTPPGQPVIVACRRGAADAAVIEVMDRGPGFDPNVDFEKPVPFTRGSSHAGLNKPGLGLGLFIARNLLEASGVTLERRDHPEGGTIITLALPAAIAEAPPDKPARTSRKKTA</sequence>
<dbReference type="InterPro" id="IPR036890">
    <property type="entry name" value="HATPase_C_sf"/>
</dbReference>
<dbReference type="KEGG" id="ccs:CCNA_02978"/>
<evidence type="ECO:0000256" key="7">
    <source>
        <dbReference type="SAM" id="Phobius"/>
    </source>
</evidence>
<dbReference type="PROSITE" id="PS50109">
    <property type="entry name" value="HIS_KIN"/>
    <property type="match status" value="1"/>
</dbReference>
<dbReference type="Pfam" id="PF02518">
    <property type="entry name" value="HATPase_c"/>
    <property type="match status" value="1"/>
</dbReference>
<dbReference type="RefSeq" id="YP_002518351.1">
    <property type="nucleotide sequence ID" value="NC_011916.1"/>
</dbReference>
<evidence type="ECO:0000259" key="8">
    <source>
        <dbReference type="PROSITE" id="PS50109"/>
    </source>
</evidence>
<organism evidence="9 10">
    <name type="scientific">Caulobacter vibrioides (strain NA1000 / CB15N)</name>
    <name type="common">Caulobacter crescentus</name>
    <dbReference type="NCBI Taxonomy" id="565050"/>
    <lineage>
        <taxon>Bacteria</taxon>
        <taxon>Pseudomonadati</taxon>
        <taxon>Pseudomonadota</taxon>
        <taxon>Alphaproteobacteria</taxon>
        <taxon>Caulobacterales</taxon>
        <taxon>Caulobacteraceae</taxon>
        <taxon>Caulobacter</taxon>
    </lineage>
</organism>
<feature type="domain" description="Histidine kinase" evidence="8">
    <location>
        <begin position="258"/>
        <end position="475"/>
    </location>
</feature>
<evidence type="ECO:0000313" key="10">
    <source>
        <dbReference type="Proteomes" id="UP000001364"/>
    </source>
</evidence>
<dbReference type="CDD" id="cd00082">
    <property type="entry name" value="HisKA"/>
    <property type="match status" value="1"/>
</dbReference>
<gene>
    <name evidence="9" type="ordered locus">CCNA_02978</name>
</gene>
<evidence type="ECO:0000256" key="5">
    <source>
        <dbReference type="ARBA" id="ARBA00022777"/>
    </source>
</evidence>
<evidence type="ECO:0000313" key="9">
    <source>
        <dbReference type="EMBL" id="ACL96443.1"/>
    </source>
</evidence>
<keyword evidence="6" id="KW-0902">Two-component regulatory system</keyword>
<evidence type="ECO:0000256" key="3">
    <source>
        <dbReference type="ARBA" id="ARBA00022553"/>
    </source>
</evidence>
<dbReference type="SUPFAM" id="SSF55874">
    <property type="entry name" value="ATPase domain of HSP90 chaperone/DNA topoisomerase II/histidine kinase"/>
    <property type="match status" value="1"/>
</dbReference>
<dbReference type="InterPro" id="IPR036097">
    <property type="entry name" value="HisK_dim/P_sf"/>
</dbReference>
<evidence type="ECO:0000256" key="1">
    <source>
        <dbReference type="ARBA" id="ARBA00000085"/>
    </source>
</evidence>
<dbReference type="RefSeq" id="WP_010920724.1">
    <property type="nucleotide sequence ID" value="NC_011916.1"/>
</dbReference>
<dbReference type="Pfam" id="PF00512">
    <property type="entry name" value="HisKA"/>
    <property type="match status" value="1"/>
</dbReference>
<dbReference type="EMBL" id="CP001340">
    <property type="protein sequence ID" value="ACL96443.1"/>
    <property type="molecule type" value="Genomic_DNA"/>
</dbReference>
<dbReference type="GO" id="GO:0000155">
    <property type="term" value="F:phosphorelay sensor kinase activity"/>
    <property type="evidence" value="ECO:0007669"/>
    <property type="project" value="InterPro"/>
</dbReference>
<dbReference type="PATRIC" id="fig|565050.3.peg.2905"/>
<dbReference type="PhylomeDB" id="A0A0H3CC03"/>
<dbReference type="OrthoDB" id="9813151at2"/>
<feature type="transmembrane region" description="Helical" evidence="7">
    <location>
        <begin position="42"/>
        <end position="61"/>
    </location>
</feature>
<dbReference type="InterPro" id="IPR005467">
    <property type="entry name" value="His_kinase_dom"/>
</dbReference>
<evidence type="ECO:0000256" key="4">
    <source>
        <dbReference type="ARBA" id="ARBA00022679"/>
    </source>
</evidence>
<dbReference type="SMART" id="SM00388">
    <property type="entry name" value="HisKA"/>
    <property type="match status" value="1"/>
</dbReference>
<dbReference type="Gene3D" id="3.30.565.10">
    <property type="entry name" value="Histidine kinase-like ATPase, C-terminal domain"/>
    <property type="match status" value="1"/>
</dbReference>
<keyword evidence="7" id="KW-0812">Transmembrane</keyword>